<name>M8BCA4_AEGTA</name>
<dbReference type="SUPFAM" id="SSF52540">
    <property type="entry name" value="P-loop containing nucleoside triphosphate hydrolases"/>
    <property type="match status" value="1"/>
</dbReference>
<dbReference type="PANTHER" id="PTHR36766">
    <property type="entry name" value="PLANT BROAD-SPECTRUM MILDEW RESISTANCE PROTEIN RPW8"/>
    <property type="match status" value="1"/>
</dbReference>
<protein>
    <submittedName>
        <fullName evidence="2">Putative disease resistance RPP13-like protein 1</fullName>
    </submittedName>
</protein>
<dbReference type="Pfam" id="PF00931">
    <property type="entry name" value="NB-ARC"/>
    <property type="match status" value="1"/>
</dbReference>
<evidence type="ECO:0000313" key="2">
    <source>
        <dbReference type="EnsemblPlants" id="EMT04388"/>
    </source>
</evidence>
<sequence>MEVFEEFPNRSRVEQLFNDLENAFYEAEDILDDIEYHCLEKKMQDDKFKSDSSVPLRKRCWLKKLLPKAKGSPPKKKCRGAFWLPGASACSRMNSNSRKCQAAPASSEGAVTTGTPPPIVFGRDKERDKNTEMLHEKEAADQPNTNNGLCYSVIGIHDIGGSGKSTLAYLVYAHEKDQQEKKGDYFDLVMRVHVSQNFSVGDIFKEIFEVATGNSCPQLNNLNTLQDKLEEKLHGKLFILVLDDVLCDIRDERQHGYLRQIFSPLKAREVGSKILVTSRIEDALLVLGAKKLRCVPISDLDDDVFCKLLMHYALEGAILDDHVRRRLNVVGADIVKKLKGSPLSVVVQKLKLRYLRAFVLPYGLKVETLCLSYYKGLRYSGVKYVKLVISKY</sequence>
<dbReference type="PANTHER" id="PTHR36766:SF64">
    <property type="entry name" value="OS12G0206100 PROTEIN"/>
    <property type="match status" value="1"/>
</dbReference>
<reference evidence="2" key="1">
    <citation type="submission" date="2015-06" db="UniProtKB">
        <authorList>
            <consortium name="EnsemblPlants"/>
        </authorList>
    </citation>
    <scope>IDENTIFICATION</scope>
</reference>
<accession>M8BCA4</accession>
<dbReference type="AlphaFoldDB" id="M8BCA4"/>
<dbReference type="InterPro" id="IPR002182">
    <property type="entry name" value="NB-ARC"/>
</dbReference>
<dbReference type="EnsemblPlants" id="EMT04388">
    <property type="protein sequence ID" value="EMT04388"/>
    <property type="gene ID" value="F775_19953"/>
</dbReference>
<evidence type="ECO:0000259" key="1">
    <source>
        <dbReference type="Pfam" id="PF00931"/>
    </source>
</evidence>
<dbReference type="InterPro" id="IPR027417">
    <property type="entry name" value="P-loop_NTPase"/>
</dbReference>
<dbReference type="Gene3D" id="3.40.50.300">
    <property type="entry name" value="P-loop containing nucleotide triphosphate hydrolases"/>
    <property type="match status" value="1"/>
</dbReference>
<dbReference type="ExpressionAtlas" id="M8BCA4">
    <property type="expression patterns" value="baseline"/>
</dbReference>
<feature type="domain" description="NB-ARC" evidence="1">
    <location>
        <begin position="152"/>
        <end position="282"/>
    </location>
</feature>
<dbReference type="GO" id="GO:0043531">
    <property type="term" value="F:ADP binding"/>
    <property type="evidence" value="ECO:0007669"/>
    <property type="project" value="InterPro"/>
</dbReference>
<dbReference type="PRINTS" id="PR00364">
    <property type="entry name" value="DISEASERSIST"/>
</dbReference>
<proteinExistence type="predicted"/>
<organism evidence="2">
    <name type="scientific">Aegilops tauschii</name>
    <name type="common">Tausch's goatgrass</name>
    <name type="synonym">Aegilops squarrosa</name>
    <dbReference type="NCBI Taxonomy" id="37682"/>
    <lineage>
        <taxon>Eukaryota</taxon>
        <taxon>Viridiplantae</taxon>
        <taxon>Streptophyta</taxon>
        <taxon>Embryophyta</taxon>
        <taxon>Tracheophyta</taxon>
        <taxon>Spermatophyta</taxon>
        <taxon>Magnoliopsida</taxon>
        <taxon>Liliopsida</taxon>
        <taxon>Poales</taxon>
        <taxon>Poaceae</taxon>
        <taxon>BOP clade</taxon>
        <taxon>Pooideae</taxon>
        <taxon>Triticodae</taxon>
        <taxon>Triticeae</taxon>
        <taxon>Triticinae</taxon>
        <taxon>Aegilops</taxon>
    </lineage>
</organism>